<dbReference type="EMBL" id="MABQ02000014">
    <property type="protein sequence ID" value="PCD21089.1"/>
    <property type="molecule type" value="Genomic_DNA"/>
</dbReference>
<dbReference type="AlphaFoldDB" id="A0A2H3G7L7"/>
<sequence>MMYATIFPSGNPTEGDIAEFRYGDKAWSSGKANTEYYEGDLLVCKVGQWHLPNGLLPSYKSVDLDYGFSC</sequence>
<dbReference type="Proteomes" id="UP000219602">
    <property type="component" value="Unassembled WGS sequence"/>
</dbReference>
<comment type="caution">
    <text evidence="1">The sequence shown here is derived from an EMBL/GenBank/DDBJ whole genome shotgun (WGS) entry which is preliminary data.</text>
</comment>
<reference evidence="1 2" key="2">
    <citation type="journal article" date="2017" name="Sci. Rep.">
        <title>A mobile pathogenicity chromosome in Fusarium oxysporum for infection of multiple cucurbit species.</title>
        <authorList>
            <person name="van Dam P."/>
            <person name="Fokkens L."/>
            <person name="Ayukawa Y."/>
            <person name="van der Gragt M."/>
            <person name="Ter Horst A."/>
            <person name="Brankovics B."/>
            <person name="Houterman P.M."/>
            <person name="Arie T."/>
            <person name="Rep M."/>
        </authorList>
    </citation>
    <scope>NUCLEOTIDE SEQUENCE [LARGE SCALE GENOMIC DNA]</scope>
    <source>
        <strain evidence="1 2">Forc016</strain>
    </source>
</reference>
<organism evidence="1 2">
    <name type="scientific">Fusarium oxysporum f. sp. radicis-cucumerinum</name>
    <dbReference type="NCBI Taxonomy" id="327505"/>
    <lineage>
        <taxon>Eukaryota</taxon>
        <taxon>Fungi</taxon>
        <taxon>Dikarya</taxon>
        <taxon>Ascomycota</taxon>
        <taxon>Pezizomycotina</taxon>
        <taxon>Sordariomycetes</taxon>
        <taxon>Hypocreomycetidae</taxon>
        <taxon>Hypocreales</taxon>
        <taxon>Nectriaceae</taxon>
        <taxon>Fusarium</taxon>
        <taxon>Fusarium oxysporum species complex</taxon>
    </lineage>
</organism>
<evidence type="ECO:0000313" key="1">
    <source>
        <dbReference type="EMBL" id="PCD21089.1"/>
    </source>
</evidence>
<reference evidence="1 2" key="1">
    <citation type="journal article" date="2016" name="Environ. Microbiol.">
        <title>Effector profiles distinguish formae speciales of Fusarium oxysporum.</title>
        <authorList>
            <person name="van Dam P."/>
            <person name="Fokkens L."/>
            <person name="Schmidt S.M."/>
            <person name="Linmans J.H."/>
            <person name="Kistler H.C."/>
            <person name="Ma L.J."/>
            <person name="Rep M."/>
        </authorList>
    </citation>
    <scope>NUCLEOTIDE SEQUENCE [LARGE SCALE GENOMIC DNA]</scope>
    <source>
        <strain evidence="1 2">Forc016</strain>
    </source>
</reference>
<accession>A0A2H3G7L7</accession>
<gene>
    <name evidence="1" type="ORF">AU210_016515</name>
</gene>
<name>A0A2H3G7L7_FUSOX</name>
<proteinExistence type="predicted"/>
<evidence type="ECO:0000313" key="2">
    <source>
        <dbReference type="Proteomes" id="UP000219602"/>
    </source>
</evidence>
<protein>
    <submittedName>
        <fullName evidence="1">Uncharacterized protein</fullName>
    </submittedName>
</protein>